<dbReference type="Proteomes" id="UP000092952">
    <property type="component" value="Chromosome"/>
</dbReference>
<name>A0A1B1YXN1_9GAMM</name>
<keyword evidence="2" id="KW-0732">Signal</keyword>
<protein>
    <submittedName>
        <fullName evidence="3">Uncharacterized protein</fullName>
    </submittedName>
</protein>
<accession>A0A1B1YXN1</accession>
<evidence type="ECO:0000256" key="2">
    <source>
        <dbReference type="SAM" id="SignalP"/>
    </source>
</evidence>
<dbReference type="EMBL" id="CP014671">
    <property type="protein sequence ID" value="ANX05498.1"/>
    <property type="molecule type" value="Genomic_DNA"/>
</dbReference>
<sequence>MNRTIALVAGALMGLAAYGAPVFAADVGVSISVGEPGFYGRIDIGDYPRPRVYYSEPMYIERGARYREPVYLLVRPGHSRNWKKYCREYGACGERVHFVNHDWYRNVYVPHYRERGGRRDGGYQNRHDGLDGRRDSGQQDHGDGRDGRQSGGHDNRQGERDHHEDGLRGNR</sequence>
<feature type="chain" id="PRO_5008533171" evidence="2">
    <location>
        <begin position="25"/>
        <end position="171"/>
    </location>
</feature>
<proteinExistence type="predicted"/>
<evidence type="ECO:0000313" key="4">
    <source>
        <dbReference type="Proteomes" id="UP000092952"/>
    </source>
</evidence>
<dbReference type="InParanoid" id="A0A1B1YXN1"/>
<keyword evidence="4" id="KW-1185">Reference proteome</keyword>
<feature type="region of interest" description="Disordered" evidence="1">
    <location>
        <begin position="114"/>
        <end position="171"/>
    </location>
</feature>
<evidence type="ECO:0000313" key="3">
    <source>
        <dbReference type="EMBL" id="ANX05498.1"/>
    </source>
</evidence>
<evidence type="ECO:0000256" key="1">
    <source>
        <dbReference type="SAM" id="MobiDB-lite"/>
    </source>
</evidence>
<gene>
    <name evidence="3" type="ORF">PG2T_05115</name>
</gene>
<dbReference type="KEGG" id="gbi:PG2T_05115"/>
<feature type="signal peptide" evidence="2">
    <location>
        <begin position="1"/>
        <end position="24"/>
    </location>
</feature>
<organism evidence="3 4">
    <name type="scientific">Immundisolibacter cernigliae</name>
    <dbReference type="NCBI Taxonomy" id="1810504"/>
    <lineage>
        <taxon>Bacteria</taxon>
        <taxon>Pseudomonadati</taxon>
        <taxon>Pseudomonadota</taxon>
        <taxon>Gammaproteobacteria</taxon>
        <taxon>Immundisolibacterales</taxon>
        <taxon>Immundisolibacteraceae</taxon>
        <taxon>Immundisolibacter</taxon>
    </lineage>
</organism>
<reference evidence="4" key="1">
    <citation type="submission" date="2016-03" db="EMBL/GenBank/DDBJ databases">
        <title>Complete genome sequence of Solimmundus cernigliae, representing a novel lineage of polycyclic aromatic hydrocarbon degraders within the Gammaproteobacteria.</title>
        <authorList>
            <person name="Singleton D.R."/>
            <person name="Dickey A.N."/>
            <person name="Scholl E.H."/>
            <person name="Wright F.A."/>
            <person name="Aitken M.D."/>
        </authorList>
    </citation>
    <scope>NUCLEOTIDE SEQUENCE [LARGE SCALE GENOMIC DNA]</scope>
    <source>
        <strain evidence="4">TR3.2</strain>
    </source>
</reference>
<dbReference type="AlphaFoldDB" id="A0A1B1YXN1"/>